<comment type="caution">
    <text evidence="2">The sequence shown here is derived from an EMBL/GenBank/DDBJ whole genome shotgun (WGS) entry which is preliminary data.</text>
</comment>
<dbReference type="SUPFAM" id="SSF46785">
    <property type="entry name" value="Winged helix' DNA-binding domain"/>
    <property type="match status" value="1"/>
</dbReference>
<gene>
    <name evidence="2" type="ORF">Airi02_104880</name>
</gene>
<feature type="domain" description="HTH marR-type" evidence="1">
    <location>
        <begin position="1"/>
        <end position="78"/>
    </location>
</feature>
<keyword evidence="3" id="KW-1185">Reference proteome</keyword>
<evidence type="ECO:0000259" key="1">
    <source>
        <dbReference type="PROSITE" id="PS50995"/>
    </source>
</evidence>
<evidence type="ECO:0000313" key="2">
    <source>
        <dbReference type="EMBL" id="GLY92560.1"/>
    </source>
</evidence>
<dbReference type="AlphaFoldDB" id="A0A9W6SGM5"/>
<organism evidence="2 3">
    <name type="scientific">Actinoallomurus iriomotensis</name>
    <dbReference type="NCBI Taxonomy" id="478107"/>
    <lineage>
        <taxon>Bacteria</taxon>
        <taxon>Bacillati</taxon>
        <taxon>Actinomycetota</taxon>
        <taxon>Actinomycetes</taxon>
        <taxon>Streptosporangiales</taxon>
        <taxon>Thermomonosporaceae</taxon>
        <taxon>Actinoallomurus</taxon>
    </lineage>
</organism>
<dbReference type="Gene3D" id="1.10.10.10">
    <property type="entry name" value="Winged helix-like DNA-binding domain superfamily/Winged helix DNA-binding domain"/>
    <property type="match status" value="1"/>
</dbReference>
<reference evidence="2" key="1">
    <citation type="submission" date="2023-03" db="EMBL/GenBank/DDBJ databases">
        <title>Actinoallomurus iriomotensis NBRC 103684.</title>
        <authorList>
            <person name="Ichikawa N."/>
            <person name="Sato H."/>
            <person name="Tonouchi N."/>
        </authorList>
    </citation>
    <scope>NUCLEOTIDE SEQUENCE</scope>
    <source>
        <strain evidence="2">NBRC 103684</strain>
    </source>
</reference>
<proteinExistence type="predicted"/>
<accession>A0A9W6SGM5</accession>
<dbReference type="InterPro" id="IPR036388">
    <property type="entry name" value="WH-like_DNA-bd_sf"/>
</dbReference>
<dbReference type="GO" id="GO:0003700">
    <property type="term" value="F:DNA-binding transcription factor activity"/>
    <property type="evidence" value="ECO:0007669"/>
    <property type="project" value="InterPro"/>
</dbReference>
<dbReference type="InterPro" id="IPR000835">
    <property type="entry name" value="HTH_MarR-typ"/>
</dbReference>
<dbReference type="PROSITE" id="PS50995">
    <property type="entry name" value="HTH_MARR_2"/>
    <property type="match status" value="1"/>
</dbReference>
<dbReference type="PRINTS" id="PR00598">
    <property type="entry name" value="HTHMARR"/>
</dbReference>
<name>A0A9W6SGM5_9ACTN</name>
<dbReference type="Proteomes" id="UP001165074">
    <property type="component" value="Unassembled WGS sequence"/>
</dbReference>
<protein>
    <recommendedName>
        <fullName evidence="1">HTH marR-type domain-containing protein</fullName>
    </recommendedName>
</protein>
<dbReference type="InterPro" id="IPR036390">
    <property type="entry name" value="WH_DNA-bd_sf"/>
</dbReference>
<dbReference type="EMBL" id="BSTK01000031">
    <property type="protein sequence ID" value="GLY92560.1"/>
    <property type="molecule type" value="Genomic_DNA"/>
</dbReference>
<evidence type="ECO:0000313" key="3">
    <source>
        <dbReference type="Proteomes" id="UP001165074"/>
    </source>
</evidence>
<sequence length="99" mass="10843">MKKSSLTGLVDLSESRGLITRTTDPRDRRACNVTLTDDGRRLAIDCHNDITSRLQEYIGEPPSDGHALLSTTIERILTGTPSRDCKTRGVCPVNDSVAM</sequence>